<evidence type="ECO:0000256" key="6">
    <source>
        <dbReference type="ARBA" id="ARBA00022692"/>
    </source>
</evidence>
<keyword evidence="7 10" id="KW-1133">Transmembrane helix</keyword>
<evidence type="ECO:0000256" key="2">
    <source>
        <dbReference type="ARBA" id="ARBA00012543"/>
    </source>
</evidence>
<dbReference type="InterPro" id="IPR029044">
    <property type="entry name" value="Nucleotide-diphossugar_trans"/>
</dbReference>
<accession>A0ABR3UY93</accession>
<dbReference type="InterPro" id="IPR004835">
    <property type="entry name" value="Chitin_synth"/>
</dbReference>
<keyword evidence="12" id="KW-1185">Reference proteome</keyword>
<comment type="caution">
    <text evidence="11">The sequence shown here is derived from an EMBL/GenBank/DDBJ whole genome shotgun (WGS) entry which is preliminary data.</text>
</comment>
<evidence type="ECO:0000313" key="11">
    <source>
        <dbReference type="EMBL" id="KAL1801427.1"/>
    </source>
</evidence>
<keyword evidence="6 10" id="KW-0812">Transmembrane</keyword>
<evidence type="ECO:0000256" key="9">
    <source>
        <dbReference type="ARBA" id="ARBA00023180"/>
    </source>
</evidence>
<evidence type="ECO:0000256" key="3">
    <source>
        <dbReference type="ARBA" id="ARBA00022475"/>
    </source>
</evidence>
<reference evidence="11 12" key="1">
    <citation type="submission" date="2024-09" db="EMBL/GenBank/DDBJ databases">
        <title>T2T genomes of carrot and Alternaria dauci and their utility for understanding host-pathogen interaction during carrot leaf blight disease.</title>
        <authorList>
            <person name="Liu W."/>
            <person name="Xu S."/>
            <person name="Ou C."/>
            <person name="Liu X."/>
            <person name="Zhuang F."/>
            <person name="Deng X.W."/>
        </authorList>
    </citation>
    <scope>NUCLEOTIDE SEQUENCE [LARGE SCALE GENOMIC DNA]</scope>
    <source>
        <strain evidence="11 12">A2016</strain>
    </source>
</reference>
<keyword evidence="4" id="KW-0328">Glycosyltransferase</keyword>
<dbReference type="Pfam" id="PF03142">
    <property type="entry name" value="Chitin_synth_2"/>
    <property type="match status" value="1"/>
</dbReference>
<keyword evidence="3" id="KW-1003">Cell membrane</keyword>
<evidence type="ECO:0000256" key="8">
    <source>
        <dbReference type="ARBA" id="ARBA00023136"/>
    </source>
</evidence>
<evidence type="ECO:0000256" key="5">
    <source>
        <dbReference type="ARBA" id="ARBA00022679"/>
    </source>
</evidence>
<organism evidence="11 12">
    <name type="scientific">Alternaria dauci</name>
    <dbReference type="NCBI Taxonomy" id="48095"/>
    <lineage>
        <taxon>Eukaryota</taxon>
        <taxon>Fungi</taxon>
        <taxon>Dikarya</taxon>
        <taxon>Ascomycota</taxon>
        <taxon>Pezizomycotina</taxon>
        <taxon>Dothideomycetes</taxon>
        <taxon>Pleosporomycetidae</taxon>
        <taxon>Pleosporales</taxon>
        <taxon>Pleosporineae</taxon>
        <taxon>Pleosporaceae</taxon>
        <taxon>Alternaria</taxon>
        <taxon>Alternaria sect. Porri</taxon>
    </lineage>
</organism>
<dbReference type="SUPFAM" id="SSF53448">
    <property type="entry name" value="Nucleotide-diphospho-sugar transferases"/>
    <property type="match status" value="1"/>
</dbReference>
<evidence type="ECO:0000256" key="1">
    <source>
        <dbReference type="ARBA" id="ARBA00004651"/>
    </source>
</evidence>
<dbReference type="PANTHER" id="PTHR22914:SF13">
    <property type="entry name" value="CHITIN SYNTHASE"/>
    <property type="match status" value="1"/>
</dbReference>
<evidence type="ECO:0000313" key="12">
    <source>
        <dbReference type="Proteomes" id="UP001578633"/>
    </source>
</evidence>
<keyword evidence="8 10" id="KW-0472">Membrane</keyword>
<keyword evidence="9" id="KW-0325">Glycoprotein</keyword>
<name>A0ABR3UY93_9PLEO</name>
<comment type="subcellular location">
    <subcellularLocation>
        <location evidence="1">Cell membrane</location>
        <topology evidence="1">Multi-pass membrane protein</topology>
    </subcellularLocation>
</comment>
<keyword evidence="5" id="KW-0808">Transferase</keyword>
<feature type="transmembrane region" description="Helical" evidence="10">
    <location>
        <begin position="82"/>
        <end position="109"/>
    </location>
</feature>
<dbReference type="Proteomes" id="UP001578633">
    <property type="component" value="Chromosome 1"/>
</dbReference>
<dbReference type="PANTHER" id="PTHR22914">
    <property type="entry name" value="CHITIN SYNTHASE"/>
    <property type="match status" value="1"/>
</dbReference>
<sequence>MAMEILETPSSGAHFAGNIKNTPSKLRKRSFLFSSRTLSSAIEHLPTVDARRLRIEKYVLLSVLIPLNCVLLYMFADWSRFFWYLIPELMLRVTVDCTEITLVIIFFIVRRFYRRQPKIPEKPESLVYLICCYNESYSELMNSLDSLAEQQSLDAHKKAIVVICDGRVSSKGEPKTAAAYLKEDIVERPRSTSMAQAYTAWDGAPMDVEIIKGEFRGLPIVCVIKNENRGKRDGIVLIRSFMHKFNQRHSSPSLAMLSPELFAELTKFLEKASIQSVDYAVGMDADTRFEAKCVFNLMQTIQEPPVHFRLLTSTKMPSIWLVSTAVVFARASLAAR</sequence>
<evidence type="ECO:0000256" key="4">
    <source>
        <dbReference type="ARBA" id="ARBA00022676"/>
    </source>
</evidence>
<dbReference type="EC" id="2.4.1.16" evidence="2"/>
<dbReference type="EMBL" id="JBHGVX010000001">
    <property type="protein sequence ID" value="KAL1801427.1"/>
    <property type="molecule type" value="Genomic_DNA"/>
</dbReference>
<evidence type="ECO:0000256" key="10">
    <source>
        <dbReference type="SAM" id="Phobius"/>
    </source>
</evidence>
<proteinExistence type="predicted"/>
<evidence type="ECO:0000256" key="7">
    <source>
        <dbReference type="ARBA" id="ARBA00022989"/>
    </source>
</evidence>
<feature type="transmembrane region" description="Helical" evidence="10">
    <location>
        <begin position="58"/>
        <end position="76"/>
    </location>
</feature>
<gene>
    <name evidence="11" type="ORF">ACET3X_001769</name>
</gene>
<dbReference type="RefSeq" id="XP_069312011.1">
    <property type="nucleotide sequence ID" value="XM_069447097.1"/>
</dbReference>
<dbReference type="GeneID" id="96082091"/>
<protein>
    <recommendedName>
        <fullName evidence="2">chitin synthase</fullName>
        <ecNumber evidence="2">2.4.1.16</ecNumber>
    </recommendedName>
</protein>